<reference evidence="5" key="1">
    <citation type="submission" date="2020-07" db="EMBL/GenBank/DDBJ databases">
        <title>Multicomponent nature underlies the extraordinary mechanical properties of spider dragline silk.</title>
        <authorList>
            <person name="Kono N."/>
            <person name="Nakamura H."/>
            <person name="Mori M."/>
            <person name="Yoshida Y."/>
            <person name="Ohtoshi R."/>
            <person name="Malay A.D."/>
            <person name="Moran D.A.P."/>
            <person name="Tomita M."/>
            <person name="Numata K."/>
            <person name="Arakawa K."/>
        </authorList>
    </citation>
    <scope>NUCLEOTIDE SEQUENCE</scope>
</reference>
<protein>
    <recommendedName>
        <fullName evidence="4">DOP1 N-terminal domain-containing protein</fullName>
    </recommendedName>
</protein>
<keyword evidence="6" id="KW-1185">Reference proteome</keyword>
<dbReference type="InterPro" id="IPR036875">
    <property type="entry name" value="Znf_CCHC_sf"/>
</dbReference>
<dbReference type="GO" id="GO:0005768">
    <property type="term" value="C:endosome"/>
    <property type="evidence" value="ECO:0007669"/>
    <property type="project" value="TreeGrafter"/>
</dbReference>
<comment type="caution">
    <text evidence="5">The sequence shown here is derived from an EMBL/GenBank/DDBJ whole genome shotgun (WGS) entry which is preliminary data.</text>
</comment>
<keyword evidence="1" id="KW-0813">Transport</keyword>
<dbReference type="Proteomes" id="UP000887116">
    <property type="component" value="Unassembled WGS sequence"/>
</dbReference>
<dbReference type="GO" id="GO:0015031">
    <property type="term" value="P:protein transport"/>
    <property type="evidence" value="ECO:0007669"/>
    <property type="project" value="UniProtKB-KW"/>
</dbReference>
<dbReference type="GO" id="GO:0005829">
    <property type="term" value="C:cytosol"/>
    <property type="evidence" value="ECO:0007669"/>
    <property type="project" value="GOC"/>
</dbReference>
<dbReference type="OrthoDB" id="6435956at2759"/>
<evidence type="ECO:0000313" key="6">
    <source>
        <dbReference type="Proteomes" id="UP000887116"/>
    </source>
</evidence>
<dbReference type="AlphaFoldDB" id="A0A8X6M2U7"/>
<dbReference type="InterPro" id="IPR007249">
    <property type="entry name" value="DOP1_N"/>
</dbReference>
<dbReference type="GO" id="GO:0003676">
    <property type="term" value="F:nucleic acid binding"/>
    <property type="evidence" value="ECO:0007669"/>
    <property type="project" value="InterPro"/>
</dbReference>
<dbReference type="GO" id="GO:0008270">
    <property type="term" value="F:zinc ion binding"/>
    <property type="evidence" value="ECO:0007669"/>
    <property type="project" value="InterPro"/>
</dbReference>
<proteinExistence type="inferred from homology"/>
<evidence type="ECO:0000256" key="3">
    <source>
        <dbReference type="ARBA" id="ARBA00046326"/>
    </source>
</evidence>
<dbReference type="PANTHER" id="PTHR14042:SF24">
    <property type="entry name" value="PROTEIN DOPEY-1 HOMOLOG"/>
    <property type="match status" value="1"/>
</dbReference>
<dbReference type="Pfam" id="PF04118">
    <property type="entry name" value="Dopey_N"/>
    <property type="match status" value="1"/>
</dbReference>
<dbReference type="InterPro" id="IPR040314">
    <property type="entry name" value="DOP1"/>
</dbReference>
<dbReference type="GO" id="GO:0006895">
    <property type="term" value="P:Golgi to endosome transport"/>
    <property type="evidence" value="ECO:0007669"/>
    <property type="project" value="InterPro"/>
</dbReference>
<evidence type="ECO:0000313" key="5">
    <source>
        <dbReference type="EMBL" id="GFR29982.1"/>
    </source>
</evidence>
<feature type="domain" description="DOP1 N-terminal" evidence="4">
    <location>
        <begin position="47"/>
        <end position="94"/>
    </location>
</feature>
<evidence type="ECO:0000259" key="4">
    <source>
        <dbReference type="Pfam" id="PF04118"/>
    </source>
</evidence>
<accession>A0A8X6M2U7</accession>
<dbReference type="EMBL" id="BMAO01039229">
    <property type="protein sequence ID" value="GFR29982.1"/>
    <property type="molecule type" value="Genomic_DNA"/>
</dbReference>
<gene>
    <name evidence="5" type="primary">AVEN_156598_1</name>
    <name evidence="5" type="ORF">TNCT_601281</name>
</gene>
<dbReference type="PANTHER" id="PTHR14042">
    <property type="entry name" value="DOPEY-RELATED"/>
    <property type="match status" value="1"/>
</dbReference>
<sequence length="322" mass="36345">MFTHMKQISNLASFMHIAIGDRKSFCKRAHLRKMAGIALDEYELLGDPRYRSYISSIDKALKNFEYTSEWADLISALGKLNKAISGTVGTVKTIRKMRSGDLFLEVSSSNQATILAKLQKLAHLDVTVSPHGSLKFSRGVISPADLLNVSSEEILENLQDRKVCGVRRITIRRNGQVLNTKHLILTFSMPDLPQYVKASYLRCPVREYIPNPLRCFYCQRYGHSKNVCRGQPTCSRCGEAGHDSNDRNKKEHCVNCKGEHPAYSRTCPSWKQEKEITTVKIKNKISYPEAQRVVSSRTPISGISYANVAKKKLSGLFYASHR</sequence>
<organism evidence="5 6">
    <name type="scientific">Trichonephila clavata</name>
    <name type="common">Joro spider</name>
    <name type="synonym">Nephila clavata</name>
    <dbReference type="NCBI Taxonomy" id="2740835"/>
    <lineage>
        <taxon>Eukaryota</taxon>
        <taxon>Metazoa</taxon>
        <taxon>Ecdysozoa</taxon>
        <taxon>Arthropoda</taxon>
        <taxon>Chelicerata</taxon>
        <taxon>Arachnida</taxon>
        <taxon>Araneae</taxon>
        <taxon>Araneomorphae</taxon>
        <taxon>Entelegynae</taxon>
        <taxon>Araneoidea</taxon>
        <taxon>Nephilidae</taxon>
        <taxon>Trichonephila</taxon>
    </lineage>
</organism>
<dbReference type="SUPFAM" id="SSF57756">
    <property type="entry name" value="Retrovirus zinc finger-like domains"/>
    <property type="match status" value="1"/>
</dbReference>
<evidence type="ECO:0000256" key="2">
    <source>
        <dbReference type="ARBA" id="ARBA00022927"/>
    </source>
</evidence>
<comment type="similarity">
    <text evidence="3">Belongs to the DOP1 family.</text>
</comment>
<dbReference type="GO" id="GO:0005802">
    <property type="term" value="C:trans-Golgi network"/>
    <property type="evidence" value="ECO:0007669"/>
    <property type="project" value="TreeGrafter"/>
</dbReference>
<evidence type="ECO:0000256" key="1">
    <source>
        <dbReference type="ARBA" id="ARBA00022448"/>
    </source>
</evidence>
<keyword evidence="2" id="KW-0653">Protein transport</keyword>
<name>A0A8X6M2U7_TRICU</name>